<keyword evidence="4 7" id="KW-0233">DNA recombination</keyword>
<sequence length="159" mass="18143">MDVEPKKKKTVSVKRKRSIAEIEHPEDLNSAAGEENTETDKNIATMFQIMKKRKKAEKVQDVIMNKNSFAQTVENLFALSFLVKDGRAEMKVDSDGNHVVSLRNAPDSEVVKSGQVKYKHFVFRIDYKDWKTMKDHVVAGNEVMPHRNLDNLENGTHDG</sequence>
<dbReference type="EMBL" id="JAJJMA010088781">
    <property type="protein sequence ID" value="MCL7029284.1"/>
    <property type="molecule type" value="Genomic_DNA"/>
</dbReference>
<evidence type="ECO:0000256" key="6">
    <source>
        <dbReference type="ARBA" id="ARBA00023242"/>
    </source>
</evidence>
<name>A0AA41V2T7_PAPNU</name>
<evidence type="ECO:0000313" key="10">
    <source>
        <dbReference type="EMBL" id="MCL7029284.1"/>
    </source>
</evidence>
<keyword evidence="6 7" id="KW-0539">Nucleus</keyword>
<dbReference type="PANTHER" id="PTHR16140:SF0">
    <property type="entry name" value="NON-STRUCTURAL MAINTENANCE OF CHROMOSOMES ELEMENT 4"/>
    <property type="match status" value="1"/>
</dbReference>
<evidence type="ECO:0000256" key="1">
    <source>
        <dbReference type="ARBA" id="ARBA00004123"/>
    </source>
</evidence>
<dbReference type="Pfam" id="PF08743">
    <property type="entry name" value="Nse4_C"/>
    <property type="match status" value="1"/>
</dbReference>
<feature type="domain" description="Non-structural maintenance of chromosome element 4 C-terminal" evidence="9">
    <location>
        <begin position="60"/>
        <end position="139"/>
    </location>
</feature>
<dbReference type="GO" id="GO:0030915">
    <property type="term" value="C:Smc5-Smc6 complex"/>
    <property type="evidence" value="ECO:0007669"/>
    <property type="project" value="UniProtKB-UniRule"/>
</dbReference>
<evidence type="ECO:0000256" key="4">
    <source>
        <dbReference type="ARBA" id="ARBA00023172"/>
    </source>
</evidence>
<dbReference type="InterPro" id="IPR027786">
    <property type="entry name" value="Nse4/EID"/>
</dbReference>
<comment type="caution">
    <text evidence="10">The sequence shown here is derived from an EMBL/GenBank/DDBJ whole genome shotgun (WGS) entry which is preliminary data.</text>
</comment>
<keyword evidence="5 7" id="KW-0234">DNA repair</keyword>
<dbReference type="Proteomes" id="UP001177140">
    <property type="component" value="Unassembled WGS sequence"/>
</dbReference>
<comment type="similarity">
    <text evidence="2 7">Belongs to the NSE4 family.</text>
</comment>
<reference evidence="10" key="1">
    <citation type="submission" date="2022-03" db="EMBL/GenBank/DDBJ databases">
        <title>A functionally conserved STORR gene fusion in Papaver species that diverged 16.8 million years ago.</title>
        <authorList>
            <person name="Catania T."/>
        </authorList>
    </citation>
    <scope>NUCLEOTIDE SEQUENCE</scope>
    <source>
        <strain evidence="10">S-191538</strain>
    </source>
</reference>
<evidence type="ECO:0000256" key="5">
    <source>
        <dbReference type="ARBA" id="ARBA00023204"/>
    </source>
</evidence>
<dbReference type="GO" id="GO:0006281">
    <property type="term" value="P:DNA repair"/>
    <property type="evidence" value="ECO:0007669"/>
    <property type="project" value="UniProtKB-UniRule"/>
</dbReference>
<feature type="region of interest" description="Disordered" evidence="8">
    <location>
        <begin position="1"/>
        <end position="37"/>
    </location>
</feature>
<feature type="compositionally biased region" description="Basic and acidic residues" evidence="8">
    <location>
        <begin position="18"/>
        <end position="27"/>
    </location>
</feature>
<comment type="subunit">
    <text evidence="7">Component of the SMC5-SMC6 complex.</text>
</comment>
<comment type="subcellular location">
    <subcellularLocation>
        <location evidence="1 7">Nucleus</location>
    </subcellularLocation>
</comment>
<keyword evidence="3 7" id="KW-0227">DNA damage</keyword>
<dbReference type="GO" id="GO:0006310">
    <property type="term" value="P:DNA recombination"/>
    <property type="evidence" value="ECO:0007669"/>
    <property type="project" value="UniProtKB-UniRule"/>
</dbReference>
<dbReference type="InterPro" id="IPR014854">
    <property type="entry name" value="Nse4_C"/>
</dbReference>
<keyword evidence="11" id="KW-1185">Reference proteome</keyword>
<evidence type="ECO:0000256" key="2">
    <source>
        <dbReference type="ARBA" id="ARBA00008997"/>
    </source>
</evidence>
<evidence type="ECO:0000259" key="9">
    <source>
        <dbReference type="Pfam" id="PF08743"/>
    </source>
</evidence>
<accession>A0AA41V2T7</accession>
<evidence type="ECO:0000256" key="7">
    <source>
        <dbReference type="RuleBase" id="RU365071"/>
    </source>
</evidence>
<gene>
    <name evidence="10" type="ORF">MKW94_021700</name>
</gene>
<evidence type="ECO:0000256" key="8">
    <source>
        <dbReference type="SAM" id="MobiDB-lite"/>
    </source>
</evidence>
<evidence type="ECO:0000313" key="11">
    <source>
        <dbReference type="Proteomes" id="UP001177140"/>
    </source>
</evidence>
<dbReference type="AlphaFoldDB" id="A0AA41V2T7"/>
<dbReference type="GO" id="GO:0005634">
    <property type="term" value="C:nucleus"/>
    <property type="evidence" value="ECO:0007669"/>
    <property type="project" value="UniProtKB-SubCell"/>
</dbReference>
<dbReference type="PANTHER" id="PTHR16140">
    <property type="entry name" value="NON-STRUCTURAL MAINTENANCE OF CHROMOSOMES ELEMENT 4"/>
    <property type="match status" value="1"/>
</dbReference>
<organism evidence="10 11">
    <name type="scientific">Papaver nudicaule</name>
    <name type="common">Iceland poppy</name>
    <dbReference type="NCBI Taxonomy" id="74823"/>
    <lineage>
        <taxon>Eukaryota</taxon>
        <taxon>Viridiplantae</taxon>
        <taxon>Streptophyta</taxon>
        <taxon>Embryophyta</taxon>
        <taxon>Tracheophyta</taxon>
        <taxon>Spermatophyta</taxon>
        <taxon>Magnoliopsida</taxon>
        <taxon>Ranunculales</taxon>
        <taxon>Papaveraceae</taxon>
        <taxon>Papaveroideae</taxon>
        <taxon>Papaver</taxon>
    </lineage>
</organism>
<comment type="function">
    <text evidence="7">Component of the SMC5-SMC6 complex, that promotes sister chromatid alignment after DNA damage and facilitates double-stranded DNA breaks (DSBs) repair via homologous recombination between sister chromatids.</text>
</comment>
<evidence type="ECO:0000256" key="3">
    <source>
        <dbReference type="ARBA" id="ARBA00022763"/>
    </source>
</evidence>
<proteinExistence type="inferred from homology"/>
<protein>
    <recommendedName>
        <fullName evidence="7">Non-structural maintenance of chromosomes element 4</fullName>
    </recommendedName>
</protein>
<feature type="compositionally biased region" description="Basic residues" evidence="8">
    <location>
        <begin position="1"/>
        <end position="17"/>
    </location>
</feature>